<gene>
    <name evidence="1" type="ORF">B1A_08325</name>
</gene>
<protein>
    <submittedName>
        <fullName evidence="1">Uncharacterized protein</fullName>
    </submittedName>
</protein>
<proteinExistence type="predicted"/>
<reference evidence="1" key="1">
    <citation type="submission" date="2013-08" db="EMBL/GenBank/DDBJ databases">
        <authorList>
            <person name="Mendez C."/>
            <person name="Richter M."/>
            <person name="Ferrer M."/>
            <person name="Sanchez J."/>
        </authorList>
    </citation>
    <scope>NUCLEOTIDE SEQUENCE</scope>
</reference>
<comment type="caution">
    <text evidence="1">The sequence shown here is derived from an EMBL/GenBank/DDBJ whole genome shotgun (WGS) entry which is preliminary data.</text>
</comment>
<accession>T1B7U2</accession>
<dbReference type="AlphaFoldDB" id="T1B7U2"/>
<reference evidence="1" key="2">
    <citation type="journal article" date="2014" name="ISME J.">
        <title>Microbial stratification in low pH oxic and suboxic macroscopic growths along an acid mine drainage.</title>
        <authorList>
            <person name="Mendez-Garcia C."/>
            <person name="Mesa V."/>
            <person name="Sprenger R.R."/>
            <person name="Richter M."/>
            <person name="Diez M.S."/>
            <person name="Solano J."/>
            <person name="Bargiela R."/>
            <person name="Golyshina O.V."/>
            <person name="Manteca A."/>
            <person name="Ramos J.L."/>
            <person name="Gallego J.R."/>
            <person name="Llorente I."/>
            <person name="Martins Dos Santos V.A."/>
            <person name="Jensen O.N."/>
            <person name="Pelaez A.I."/>
            <person name="Sanchez J."/>
            <person name="Ferrer M."/>
        </authorList>
    </citation>
    <scope>NUCLEOTIDE SEQUENCE</scope>
</reference>
<sequence>MFGDGAMLRMIAYGNELNLAHPPRPVDAKTAWQPEWTAKLRIKSVHTALLGMASAPNAQDLLREGLLGGEE</sequence>
<name>T1B7U2_9ZZZZ</name>
<organism evidence="1">
    <name type="scientific">mine drainage metagenome</name>
    <dbReference type="NCBI Taxonomy" id="410659"/>
    <lineage>
        <taxon>unclassified sequences</taxon>
        <taxon>metagenomes</taxon>
        <taxon>ecological metagenomes</taxon>
    </lineage>
</organism>
<evidence type="ECO:0000313" key="1">
    <source>
        <dbReference type="EMBL" id="EQD65957.1"/>
    </source>
</evidence>
<dbReference type="EMBL" id="AUZX01005960">
    <property type="protein sequence ID" value="EQD65957.1"/>
    <property type="molecule type" value="Genomic_DNA"/>
</dbReference>